<feature type="region of interest" description="Disordered" evidence="3">
    <location>
        <begin position="103"/>
        <end position="358"/>
    </location>
</feature>
<feature type="domain" description="Myb-like" evidence="4">
    <location>
        <begin position="494"/>
        <end position="563"/>
    </location>
</feature>
<feature type="compositionally biased region" description="Basic and acidic residues" evidence="3">
    <location>
        <begin position="229"/>
        <end position="248"/>
    </location>
</feature>
<keyword evidence="7" id="KW-1185">Reference proteome</keyword>
<evidence type="ECO:0000256" key="1">
    <source>
        <dbReference type="ARBA" id="ARBA00004123"/>
    </source>
</evidence>
<dbReference type="Gene3D" id="1.10.10.60">
    <property type="entry name" value="Homeodomain-like"/>
    <property type="match status" value="2"/>
</dbReference>
<feature type="domain" description="Myb-like" evidence="4">
    <location>
        <begin position="565"/>
        <end position="618"/>
    </location>
</feature>
<dbReference type="InterPro" id="IPR017930">
    <property type="entry name" value="Myb_dom"/>
</dbReference>
<keyword evidence="2" id="KW-0539">Nucleus</keyword>
<proteinExistence type="predicted"/>
<dbReference type="Proteomes" id="UP001367508">
    <property type="component" value="Unassembled WGS sequence"/>
</dbReference>
<dbReference type="PROSITE" id="PS50090">
    <property type="entry name" value="MYB_LIKE"/>
    <property type="match status" value="3"/>
</dbReference>
<reference evidence="6 7" key="1">
    <citation type="submission" date="2024-01" db="EMBL/GenBank/DDBJ databases">
        <title>The genomes of 5 underutilized Papilionoideae crops provide insights into root nodulation and disease resistanc.</title>
        <authorList>
            <person name="Jiang F."/>
        </authorList>
    </citation>
    <scope>NUCLEOTIDE SEQUENCE [LARGE SCALE GENOMIC DNA]</scope>
    <source>
        <strain evidence="6">LVBAO_FW01</strain>
        <tissue evidence="6">Leaves</tissue>
    </source>
</reference>
<dbReference type="CDD" id="cd00167">
    <property type="entry name" value="SANT"/>
    <property type="match status" value="2"/>
</dbReference>
<protein>
    <submittedName>
        <fullName evidence="6">Uncharacterized protein</fullName>
    </submittedName>
</protein>
<dbReference type="SUPFAM" id="SSF46689">
    <property type="entry name" value="Homeodomain-like"/>
    <property type="match status" value="2"/>
</dbReference>
<evidence type="ECO:0000256" key="3">
    <source>
        <dbReference type="SAM" id="MobiDB-lite"/>
    </source>
</evidence>
<feature type="domain" description="HTH myb-type" evidence="5">
    <location>
        <begin position="449"/>
        <end position="497"/>
    </location>
</feature>
<dbReference type="SMART" id="SM00717">
    <property type="entry name" value="SANT"/>
    <property type="match status" value="3"/>
</dbReference>
<dbReference type="PANTHER" id="PTHR47430:SF4">
    <property type="entry name" value="GB|AAC33480.1"/>
    <property type="match status" value="1"/>
</dbReference>
<sequence length="658" mass="75905">MFQKLIKACKRPLPKCLFLPHSISLTITSLTLPSSLSSHGHSRSSIFVRPFVRIASPSLVSISVRCTASLFAICFGGITYNNTNLMDEKVKKKRSKIDISDLGNSFDLDPNQGEKKKQERKKKHASDKILNPNETLEENCTGEAADKQTSSIEGNITLLRNKDESHENKRDKKKGRKDVEATNSNIVNDREVQFLDENRESKMKKRKKGDYSSNEVQELGLSKPRKKGKMTEDHELKNNEGEDNDQGKQRKKNKKGEESQREEYNKFKGQHKGDDLDKKKKKEEKKKKKKEEKKRKKRMSEESKNKENSEIHSNEADQPLARIKSGIVTETDDQGKKMKIKKKTKAFSDETSKSSKPKRVTFSDQVDICCDGLVRGKRFSQEEDEKIKASVFNYIESHGLGDEGLDKILHCGSHPEVRDCWKEIAAALPERPTQGVYYRAHILFERDEKRKWTPEELDFLRKVQEQHGSDWKSVAEALGKHRFHVKDTWRRIKLTNTNKGRWTQEEYQNLFDLVNLDLRTRASEGQRKTKHGMLRDNIGWEAIGDKLATRTSARCCKKWYEQLTSPMVASGAWSDTDDYRLLDALFTLDACSMQEVDWDCLLEHRPGDVCRKRWNQMVQYIGEHGGKSFAEQVEILAKRFCPDLLEAREAFDEKPVVC</sequence>
<feature type="compositionally biased region" description="Basic and acidic residues" evidence="3">
    <location>
        <begin position="299"/>
        <end position="315"/>
    </location>
</feature>
<dbReference type="InterPro" id="IPR001005">
    <property type="entry name" value="SANT/Myb"/>
</dbReference>
<dbReference type="AlphaFoldDB" id="A0AAN9LXA3"/>
<feature type="compositionally biased region" description="Basic and acidic residues" evidence="3">
    <location>
        <begin position="188"/>
        <end position="201"/>
    </location>
</feature>
<comment type="subcellular location">
    <subcellularLocation>
        <location evidence="1">Nucleus</location>
    </subcellularLocation>
</comment>
<evidence type="ECO:0000259" key="5">
    <source>
        <dbReference type="PROSITE" id="PS51294"/>
    </source>
</evidence>
<dbReference type="Pfam" id="PF13921">
    <property type="entry name" value="Myb_DNA-bind_6"/>
    <property type="match status" value="1"/>
</dbReference>
<gene>
    <name evidence="6" type="ORF">VNO77_13405</name>
</gene>
<name>A0AAN9LXA3_CANGL</name>
<dbReference type="PANTHER" id="PTHR47430">
    <property type="entry name" value="GB|AAC33480.1"/>
    <property type="match status" value="1"/>
</dbReference>
<dbReference type="EMBL" id="JAYMYQ010000003">
    <property type="protein sequence ID" value="KAK7344115.1"/>
    <property type="molecule type" value="Genomic_DNA"/>
</dbReference>
<organism evidence="6 7">
    <name type="scientific">Canavalia gladiata</name>
    <name type="common">Sword bean</name>
    <name type="synonym">Dolichos gladiatus</name>
    <dbReference type="NCBI Taxonomy" id="3824"/>
    <lineage>
        <taxon>Eukaryota</taxon>
        <taxon>Viridiplantae</taxon>
        <taxon>Streptophyta</taxon>
        <taxon>Embryophyta</taxon>
        <taxon>Tracheophyta</taxon>
        <taxon>Spermatophyta</taxon>
        <taxon>Magnoliopsida</taxon>
        <taxon>eudicotyledons</taxon>
        <taxon>Gunneridae</taxon>
        <taxon>Pentapetalae</taxon>
        <taxon>rosids</taxon>
        <taxon>fabids</taxon>
        <taxon>Fabales</taxon>
        <taxon>Fabaceae</taxon>
        <taxon>Papilionoideae</taxon>
        <taxon>50 kb inversion clade</taxon>
        <taxon>NPAAA clade</taxon>
        <taxon>indigoferoid/millettioid clade</taxon>
        <taxon>Phaseoleae</taxon>
        <taxon>Canavalia</taxon>
    </lineage>
</organism>
<feature type="compositionally biased region" description="Basic residues" evidence="3">
    <location>
        <begin position="279"/>
        <end position="298"/>
    </location>
</feature>
<dbReference type="InterPro" id="IPR009057">
    <property type="entry name" value="Homeodomain-like_sf"/>
</dbReference>
<evidence type="ECO:0000256" key="2">
    <source>
        <dbReference type="ARBA" id="ARBA00023242"/>
    </source>
</evidence>
<feature type="domain" description="Myb-like" evidence="4">
    <location>
        <begin position="444"/>
        <end position="493"/>
    </location>
</feature>
<dbReference type="PROSITE" id="PS51294">
    <property type="entry name" value="HTH_MYB"/>
    <property type="match status" value="1"/>
</dbReference>
<feature type="compositionally biased region" description="Basic and acidic residues" evidence="3">
    <location>
        <begin position="255"/>
        <end position="278"/>
    </location>
</feature>
<evidence type="ECO:0000313" key="6">
    <source>
        <dbReference type="EMBL" id="KAK7344115.1"/>
    </source>
</evidence>
<feature type="compositionally biased region" description="Basic and acidic residues" evidence="3">
    <location>
        <begin position="160"/>
        <end position="170"/>
    </location>
</feature>
<accession>A0AAN9LXA3</accession>
<evidence type="ECO:0000259" key="4">
    <source>
        <dbReference type="PROSITE" id="PS50090"/>
    </source>
</evidence>
<comment type="caution">
    <text evidence="6">The sequence shown here is derived from an EMBL/GenBank/DDBJ whole genome shotgun (WGS) entry which is preliminary data.</text>
</comment>
<dbReference type="GO" id="GO:0005634">
    <property type="term" value="C:nucleus"/>
    <property type="evidence" value="ECO:0007669"/>
    <property type="project" value="UniProtKB-SubCell"/>
</dbReference>
<evidence type="ECO:0000313" key="7">
    <source>
        <dbReference type="Proteomes" id="UP001367508"/>
    </source>
</evidence>